<evidence type="ECO:0000313" key="4">
    <source>
        <dbReference type="Proteomes" id="UP001159405"/>
    </source>
</evidence>
<evidence type="ECO:0008006" key="5">
    <source>
        <dbReference type="Google" id="ProtNLM"/>
    </source>
</evidence>
<sequence>TYLTFRCNYNEYCCGDDICCDYLTGYWYLWLLSGLFLFSLILVCYWMRYHRYYSKKSVEASSKGYIPVSGTVVQYGEQYYVPQQPPQVPFAREPPVYTEERQFQSQEYEESRYYPPPYDYIERKSPSAPPEGQ</sequence>
<name>A0ABN8NU69_9CNID</name>
<organism evidence="3 4">
    <name type="scientific">Porites lobata</name>
    <dbReference type="NCBI Taxonomy" id="104759"/>
    <lineage>
        <taxon>Eukaryota</taxon>
        <taxon>Metazoa</taxon>
        <taxon>Cnidaria</taxon>
        <taxon>Anthozoa</taxon>
        <taxon>Hexacorallia</taxon>
        <taxon>Scleractinia</taxon>
        <taxon>Fungiina</taxon>
        <taxon>Poritidae</taxon>
        <taxon>Porites</taxon>
    </lineage>
</organism>
<evidence type="ECO:0000256" key="2">
    <source>
        <dbReference type="SAM" id="Phobius"/>
    </source>
</evidence>
<reference evidence="3 4" key="1">
    <citation type="submission" date="2022-05" db="EMBL/GenBank/DDBJ databases">
        <authorList>
            <consortium name="Genoscope - CEA"/>
            <person name="William W."/>
        </authorList>
    </citation>
    <scope>NUCLEOTIDE SEQUENCE [LARGE SCALE GENOMIC DNA]</scope>
</reference>
<dbReference type="EMBL" id="CALNXK010000035">
    <property type="protein sequence ID" value="CAH3120796.1"/>
    <property type="molecule type" value="Genomic_DNA"/>
</dbReference>
<feature type="transmembrane region" description="Helical" evidence="2">
    <location>
        <begin position="27"/>
        <end position="47"/>
    </location>
</feature>
<feature type="region of interest" description="Disordered" evidence="1">
    <location>
        <begin position="98"/>
        <end position="133"/>
    </location>
</feature>
<gene>
    <name evidence="3" type="ORF">PLOB_00028291</name>
</gene>
<evidence type="ECO:0000256" key="1">
    <source>
        <dbReference type="SAM" id="MobiDB-lite"/>
    </source>
</evidence>
<accession>A0ABN8NU69</accession>
<keyword evidence="2" id="KW-1133">Transmembrane helix</keyword>
<protein>
    <recommendedName>
        <fullName evidence="5">Vesicular, overexpressed in cancer, prosurvival protein 1</fullName>
    </recommendedName>
</protein>
<dbReference type="Proteomes" id="UP001159405">
    <property type="component" value="Unassembled WGS sequence"/>
</dbReference>
<comment type="caution">
    <text evidence="3">The sequence shown here is derived from an EMBL/GenBank/DDBJ whole genome shotgun (WGS) entry which is preliminary data.</text>
</comment>
<evidence type="ECO:0000313" key="3">
    <source>
        <dbReference type="EMBL" id="CAH3120796.1"/>
    </source>
</evidence>
<feature type="non-terminal residue" evidence="3">
    <location>
        <position position="1"/>
    </location>
</feature>
<keyword evidence="2" id="KW-0472">Membrane</keyword>
<proteinExistence type="predicted"/>
<keyword evidence="4" id="KW-1185">Reference proteome</keyword>
<keyword evidence="2" id="KW-0812">Transmembrane</keyword>